<evidence type="ECO:0000256" key="2">
    <source>
        <dbReference type="SAM" id="SignalP"/>
    </source>
</evidence>
<comment type="caution">
    <text evidence="3">The sequence shown here is derived from an EMBL/GenBank/DDBJ whole genome shotgun (WGS) entry which is preliminary data.</text>
</comment>
<protein>
    <recommendedName>
        <fullName evidence="5">DUF5666 domain-containing protein</fullName>
    </recommendedName>
</protein>
<feature type="signal peptide" evidence="2">
    <location>
        <begin position="1"/>
        <end position="22"/>
    </location>
</feature>
<dbReference type="EMBL" id="JADQDF010000001">
    <property type="protein sequence ID" value="MBW0131900.1"/>
    <property type="molecule type" value="Genomic_DNA"/>
</dbReference>
<sequence>MTRTAPLMTLLAVAALGGGLFATNHLSTPAPTAVPVAANAPVPAPAPAAAAPVTGTVPEPAAPAPEPQVGAAEEAAEAAEDAAVDEAAEVAAAPGEAAYAGRTQGRDMTVAVVVTGDDAVAYVCDTSDEVWLRGTVTDGELTMENADGTATLTGTVDADGAAGTVTVGDDEYAFTAGATDVDEAVAGGREDVADVADRAGMAY</sequence>
<evidence type="ECO:0008006" key="5">
    <source>
        <dbReference type="Google" id="ProtNLM"/>
    </source>
</evidence>
<name>A0ABS6UI27_9PSEU</name>
<evidence type="ECO:0000313" key="3">
    <source>
        <dbReference type="EMBL" id="MBW0131900.1"/>
    </source>
</evidence>
<feature type="compositionally biased region" description="Low complexity" evidence="1">
    <location>
        <begin position="45"/>
        <end position="59"/>
    </location>
</feature>
<gene>
    <name evidence="3" type="ORF">I4I82_30110</name>
</gene>
<dbReference type="Proteomes" id="UP000694300">
    <property type="component" value="Unassembled WGS sequence"/>
</dbReference>
<dbReference type="RefSeq" id="WP_218596296.1">
    <property type="nucleotide sequence ID" value="NZ_JADQDF010000001.1"/>
</dbReference>
<organism evidence="3 4">
    <name type="scientific">Pseudonocardia oceani</name>
    <dbReference type="NCBI Taxonomy" id="2792013"/>
    <lineage>
        <taxon>Bacteria</taxon>
        <taxon>Bacillati</taxon>
        <taxon>Actinomycetota</taxon>
        <taxon>Actinomycetes</taxon>
        <taxon>Pseudonocardiales</taxon>
        <taxon>Pseudonocardiaceae</taxon>
        <taxon>Pseudonocardia</taxon>
    </lineage>
</organism>
<keyword evidence="2" id="KW-0732">Signal</keyword>
<keyword evidence="4" id="KW-1185">Reference proteome</keyword>
<feature type="region of interest" description="Disordered" evidence="1">
    <location>
        <begin position="45"/>
        <end position="88"/>
    </location>
</feature>
<accession>A0ABS6UI27</accession>
<evidence type="ECO:0000313" key="4">
    <source>
        <dbReference type="Proteomes" id="UP000694300"/>
    </source>
</evidence>
<feature type="chain" id="PRO_5047173376" description="DUF5666 domain-containing protein" evidence="2">
    <location>
        <begin position="23"/>
        <end position="203"/>
    </location>
</feature>
<reference evidence="3 4" key="1">
    <citation type="submission" date="2020-11" db="EMBL/GenBank/DDBJ databases">
        <title>Pseudonocardia abyssalis sp. nov. and Pseudonocardia oceani sp. nov., description and phylogenomic analysis of two novel actinomycetes isolated from the deep Southern Ocean.</title>
        <authorList>
            <person name="Parra J."/>
        </authorList>
    </citation>
    <scope>NUCLEOTIDE SEQUENCE [LARGE SCALE GENOMIC DNA]</scope>
    <source>
        <strain evidence="4">KRD185</strain>
    </source>
</reference>
<evidence type="ECO:0000256" key="1">
    <source>
        <dbReference type="SAM" id="MobiDB-lite"/>
    </source>
</evidence>
<proteinExistence type="predicted"/>
<feature type="compositionally biased region" description="Acidic residues" evidence="1">
    <location>
        <begin position="74"/>
        <end position="88"/>
    </location>
</feature>